<feature type="non-terminal residue" evidence="1">
    <location>
        <position position="82"/>
    </location>
</feature>
<protein>
    <submittedName>
        <fullName evidence="1">Uncharacterized protein</fullName>
    </submittedName>
</protein>
<keyword evidence="2" id="KW-1185">Reference proteome</keyword>
<evidence type="ECO:0000313" key="1">
    <source>
        <dbReference type="EMBL" id="KIK92044.1"/>
    </source>
</evidence>
<sequence>DQDIPHRTKLTQLIEERYKIEYVAMVQEIQVHNAAARRLTAGTHYYYDNNNSLGRVSFTSNLRSNQTIKGFMAVTTHYCSED</sequence>
<dbReference type="HOGENOM" id="CLU_155624_2_0_1"/>
<reference evidence="1 2" key="1">
    <citation type="submission" date="2014-04" db="EMBL/GenBank/DDBJ databases">
        <authorList>
            <consortium name="DOE Joint Genome Institute"/>
            <person name="Kuo A."/>
            <person name="Kohler A."/>
            <person name="Jargeat P."/>
            <person name="Nagy L.G."/>
            <person name="Floudas D."/>
            <person name="Copeland A."/>
            <person name="Barry K.W."/>
            <person name="Cichocki N."/>
            <person name="Veneault-Fourrey C."/>
            <person name="LaButti K."/>
            <person name="Lindquist E.A."/>
            <person name="Lipzen A."/>
            <person name="Lundell T."/>
            <person name="Morin E."/>
            <person name="Murat C."/>
            <person name="Sun H."/>
            <person name="Tunlid A."/>
            <person name="Henrissat B."/>
            <person name="Grigoriev I.V."/>
            <person name="Hibbett D.S."/>
            <person name="Martin F."/>
            <person name="Nordberg H.P."/>
            <person name="Cantor M.N."/>
            <person name="Hua S.X."/>
        </authorList>
    </citation>
    <scope>NUCLEOTIDE SEQUENCE [LARGE SCALE GENOMIC DNA]</scope>
    <source>
        <strain evidence="1 2">Ve08.2h10</strain>
    </source>
</reference>
<name>A0A0D0DZ12_9AGAM</name>
<dbReference type="EMBL" id="KN825321">
    <property type="protein sequence ID" value="KIK92044.1"/>
    <property type="molecule type" value="Genomic_DNA"/>
</dbReference>
<organism evidence="1 2">
    <name type="scientific">Paxillus rubicundulus Ve08.2h10</name>
    <dbReference type="NCBI Taxonomy" id="930991"/>
    <lineage>
        <taxon>Eukaryota</taxon>
        <taxon>Fungi</taxon>
        <taxon>Dikarya</taxon>
        <taxon>Basidiomycota</taxon>
        <taxon>Agaricomycotina</taxon>
        <taxon>Agaricomycetes</taxon>
        <taxon>Agaricomycetidae</taxon>
        <taxon>Boletales</taxon>
        <taxon>Paxilineae</taxon>
        <taxon>Paxillaceae</taxon>
        <taxon>Paxillus</taxon>
    </lineage>
</organism>
<dbReference type="InParanoid" id="A0A0D0DZ12"/>
<evidence type="ECO:0000313" key="2">
    <source>
        <dbReference type="Proteomes" id="UP000054538"/>
    </source>
</evidence>
<dbReference type="Proteomes" id="UP000054538">
    <property type="component" value="Unassembled WGS sequence"/>
</dbReference>
<dbReference type="AlphaFoldDB" id="A0A0D0DZ12"/>
<feature type="non-terminal residue" evidence="1">
    <location>
        <position position="1"/>
    </location>
</feature>
<proteinExistence type="predicted"/>
<dbReference type="OrthoDB" id="1607513at2759"/>
<gene>
    <name evidence="1" type="ORF">PAXRUDRAFT_90577</name>
</gene>
<reference evidence="2" key="2">
    <citation type="submission" date="2015-01" db="EMBL/GenBank/DDBJ databases">
        <title>Evolutionary Origins and Diversification of the Mycorrhizal Mutualists.</title>
        <authorList>
            <consortium name="DOE Joint Genome Institute"/>
            <consortium name="Mycorrhizal Genomics Consortium"/>
            <person name="Kohler A."/>
            <person name="Kuo A."/>
            <person name="Nagy L.G."/>
            <person name="Floudas D."/>
            <person name="Copeland A."/>
            <person name="Barry K.W."/>
            <person name="Cichocki N."/>
            <person name="Veneault-Fourrey C."/>
            <person name="LaButti K."/>
            <person name="Lindquist E.A."/>
            <person name="Lipzen A."/>
            <person name="Lundell T."/>
            <person name="Morin E."/>
            <person name="Murat C."/>
            <person name="Riley R."/>
            <person name="Ohm R."/>
            <person name="Sun H."/>
            <person name="Tunlid A."/>
            <person name="Henrissat B."/>
            <person name="Grigoriev I.V."/>
            <person name="Hibbett D.S."/>
            <person name="Martin F."/>
        </authorList>
    </citation>
    <scope>NUCLEOTIDE SEQUENCE [LARGE SCALE GENOMIC DNA]</scope>
    <source>
        <strain evidence="2">Ve08.2h10</strain>
    </source>
</reference>
<accession>A0A0D0DZ12</accession>